<reference evidence="9 10" key="1">
    <citation type="submission" date="2024-02" db="EMBL/GenBank/DDBJ databases">
        <title>Chromosome-scale genome assembly of the rough periwinkle Littorina saxatilis.</title>
        <authorList>
            <person name="De Jode A."/>
            <person name="Faria R."/>
            <person name="Formenti G."/>
            <person name="Sims Y."/>
            <person name="Smith T.P."/>
            <person name="Tracey A."/>
            <person name="Wood J.M.D."/>
            <person name="Zagrodzka Z.B."/>
            <person name="Johannesson K."/>
            <person name="Butlin R.K."/>
            <person name="Leder E.H."/>
        </authorList>
    </citation>
    <scope>NUCLEOTIDE SEQUENCE [LARGE SCALE GENOMIC DNA]</scope>
    <source>
        <strain evidence="9">Snail1</strain>
        <tissue evidence="9">Muscle</tissue>
    </source>
</reference>
<evidence type="ECO:0000256" key="5">
    <source>
        <dbReference type="ARBA" id="ARBA00022989"/>
    </source>
</evidence>
<feature type="transmembrane region" description="Helical" evidence="8">
    <location>
        <begin position="482"/>
        <end position="504"/>
    </location>
</feature>
<evidence type="ECO:0000256" key="1">
    <source>
        <dbReference type="ARBA" id="ARBA00004141"/>
    </source>
</evidence>
<dbReference type="GO" id="GO:0016020">
    <property type="term" value="C:membrane"/>
    <property type="evidence" value="ECO:0007669"/>
    <property type="project" value="UniProtKB-SubCell"/>
</dbReference>
<feature type="transmembrane region" description="Helical" evidence="8">
    <location>
        <begin position="355"/>
        <end position="375"/>
    </location>
</feature>
<evidence type="ECO:0000256" key="4">
    <source>
        <dbReference type="ARBA" id="ARBA00022856"/>
    </source>
</evidence>
<keyword evidence="7" id="KW-0813">Transport</keyword>
<feature type="transmembrane region" description="Helical" evidence="8">
    <location>
        <begin position="90"/>
        <end position="110"/>
    </location>
</feature>
<feature type="transmembrane region" description="Helical" evidence="8">
    <location>
        <begin position="206"/>
        <end position="225"/>
    </location>
</feature>
<protein>
    <submittedName>
        <fullName evidence="9">Uncharacterized protein</fullName>
    </submittedName>
</protein>
<keyword evidence="3 7" id="KW-0812">Transmembrane</keyword>
<evidence type="ECO:0000256" key="7">
    <source>
        <dbReference type="RuleBase" id="RU003755"/>
    </source>
</evidence>
<comment type="caution">
    <text evidence="9">The sequence shown here is derived from an EMBL/GenBank/DDBJ whole genome shotgun (WGS) entry which is preliminary data.</text>
</comment>
<comment type="similarity">
    <text evidence="2 7">Belongs to the major facilitator superfamily. Proton-dependent oligopeptide transporter (POT/PTR) (TC 2.A.17) family.</text>
</comment>
<accession>A0AAN9BUP5</accession>
<feature type="transmembrane region" description="Helical" evidence="8">
    <location>
        <begin position="50"/>
        <end position="70"/>
    </location>
</feature>
<dbReference type="GO" id="GO:0006857">
    <property type="term" value="P:oligopeptide transport"/>
    <property type="evidence" value="ECO:0007669"/>
    <property type="project" value="InterPro"/>
</dbReference>
<feature type="transmembrane region" description="Helical" evidence="8">
    <location>
        <begin position="231"/>
        <end position="252"/>
    </location>
</feature>
<dbReference type="Gene3D" id="1.20.1250.20">
    <property type="entry name" value="MFS general substrate transporter like domains"/>
    <property type="match status" value="1"/>
</dbReference>
<dbReference type="PROSITE" id="PS01023">
    <property type="entry name" value="PTR2_2"/>
    <property type="match status" value="1"/>
</dbReference>
<keyword evidence="4" id="KW-0653">Protein transport</keyword>
<evidence type="ECO:0000313" key="9">
    <source>
        <dbReference type="EMBL" id="KAK7111645.1"/>
    </source>
</evidence>
<keyword evidence="4" id="KW-0571">Peptide transport</keyword>
<dbReference type="AlphaFoldDB" id="A0AAN9BUP5"/>
<keyword evidence="6 8" id="KW-0472">Membrane</keyword>
<evidence type="ECO:0000256" key="2">
    <source>
        <dbReference type="ARBA" id="ARBA00005982"/>
    </source>
</evidence>
<dbReference type="Pfam" id="PF00854">
    <property type="entry name" value="PTR2"/>
    <property type="match status" value="1"/>
</dbReference>
<feature type="transmembrane region" description="Helical" evidence="8">
    <location>
        <begin position="396"/>
        <end position="416"/>
    </location>
</feature>
<dbReference type="GO" id="GO:0022857">
    <property type="term" value="F:transmembrane transporter activity"/>
    <property type="evidence" value="ECO:0007669"/>
    <property type="project" value="InterPro"/>
</dbReference>
<dbReference type="InterPro" id="IPR036259">
    <property type="entry name" value="MFS_trans_sf"/>
</dbReference>
<feature type="transmembrane region" description="Helical" evidence="8">
    <location>
        <begin position="524"/>
        <end position="544"/>
    </location>
</feature>
<dbReference type="EMBL" id="JBAMIC010000002">
    <property type="protein sequence ID" value="KAK7111645.1"/>
    <property type="molecule type" value="Genomic_DNA"/>
</dbReference>
<sequence length="578" mass="63713">MRDKDPKEVDNPGFVANDEVFLHDEKVANGASDVKGDGEVTKIPMTKKKLVVVICILVTEMCERLTYYSVVANIVLYGTSVLKFTSTDAANIANIFTGVVYLMPVIGGVISDAWAGKFRTIIACALIYVLGLVLLPLSAFGYSSVFGESEDGSYYDISVDTRRSLFLSSLVFIAMGTGGIKANVGPFGAQQLEEQGEAAIKSFFNWFYWFINVGSLIAYSAVAYIQQNISFGWGFVVPLVSMILAIILFLIARPFYVEKPPGGSVLSMSMAVIWQVMTGKKHQVPQGEKRRIFDKARVKYGGSFDDATVESVKSVLRVLPVFLTVIMYWAIYSQMTTTFIFQGERMDVSVGDVKIPASGLNAFNTIIIIVLIPIVDRLLYPCMERIGRPLSHLQRIGIGFILAAMSVVVAGIVEIVRKDRMEEPGGSMIQELGGEKFNASTISVFIQVPEYALVGASEVFASICGLEFAYTQAPKSMQGVLTGLFMVTSGLGGFLATGILNAVKAATKDYPWFDDEINNVHVEYYFFLLGGLMFVDFLVFLVIAKFYRYRDTQYDEVLEVTVHAKTHDNHVDDASTNF</sequence>
<dbReference type="Proteomes" id="UP001374579">
    <property type="component" value="Unassembled WGS sequence"/>
</dbReference>
<organism evidence="9 10">
    <name type="scientific">Littorina saxatilis</name>
    <dbReference type="NCBI Taxonomy" id="31220"/>
    <lineage>
        <taxon>Eukaryota</taxon>
        <taxon>Metazoa</taxon>
        <taxon>Spiralia</taxon>
        <taxon>Lophotrochozoa</taxon>
        <taxon>Mollusca</taxon>
        <taxon>Gastropoda</taxon>
        <taxon>Caenogastropoda</taxon>
        <taxon>Littorinimorpha</taxon>
        <taxon>Littorinoidea</taxon>
        <taxon>Littorinidae</taxon>
        <taxon>Littorina</taxon>
    </lineage>
</organism>
<dbReference type="SUPFAM" id="SSF103473">
    <property type="entry name" value="MFS general substrate transporter"/>
    <property type="match status" value="1"/>
</dbReference>
<comment type="subcellular location">
    <subcellularLocation>
        <location evidence="1 7">Membrane</location>
        <topology evidence="1 7">Multi-pass membrane protein</topology>
    </subcellularLocation>
</comment>
<evidence type="ECO:0000256" key="3">
    <source>
        <dbReference type="ARBA" id="ARBA00022692"/>
    </source>
</evidence>
<feature type="transmembrane region" description="Helical" evidence="8">
    <location>
        <begin position="122"/>
        <end position="145"/>
    </location>
</feature>
<feature type="transmembrane region" description="Helical" evidence="8">
    <location>
        <begin position="315"/>
        <end position="335"/>
    </location>
</feature>
<gene>
    <name evidence="9" type="ORF">V1264_011246</name>
</gene>
<keyword evidence="5 8" id="KW-1133">Transmembrane helix</keyword>
<keyword evidence="10" id="KW-1185">Reference proteome</keyword>
<dbReference type="PANTHER" id="PTHR11654">
    <property type="entry name" value="OLIGOPEPTIDE TRANSPORTER-RELATED"/>
    <property type="match status" value="1"/>
</dbReference>
<name>A0AAN9BUP5_9CAEN</name>
<evidence type="ECO:0000256" key="6">
    <source>
        <dbReference type="ARBA" id="ARBA00023136"/>
    </source>
</evidence>
<proteinExistence type="inferred from homology"/>
<evidence type="ECO:0000313" key="10">
    <source>
        <dbReference type="Proteomes" id="UP001374579"/>
    </source>
</evidence>
<evidence type="ECO:0000256" key="8">
    <source>
        <dbReference type="SAM" id="Phobius"/>
    </source>
</evidence>
<dbReference type="InterPro" id="IPR000109">
    <property type="entry name" value="POT_fam"/>
</dbReference>
<dbReference type="InterPro" id="IPR018456">
    <property type="entry name" value="PTR2_symporter_CS"/>
</dbReference>